<keyword evidence="2 5" id="KW-0963">Cytoplasm</keyword>
<dbReference type="Pfam" id="PF04130">
    <property type="entry name" value="GCP_C_terminal"/>
    <property type="match status" value="1"/>
</dbReference>
<dbReference type="GO" id="GO:0007020">
    <property type="term" value="P:microtubule nucleation"/>
    <property type="evidence" value="ECO:0007669"/>
    <property type="project" value="InterPro"/>
</dbReference>
<evidence type="ECO:0000256" key="5">
    <source>
        <dbReference type="RuleBase" id="RU363050"/>
    </source>
</evidence>
<dbReference type="FunFam" id="1.20.120.1900:FF:000037">
    <property type="entry name" value="Gamma-tubulin complex component"/>
    <property type="match status" value="1"/>
</dbReference>
<feature type="domain" description="Gamma tubulin complex component protein N-terminal" evidence="8">
    <location>
        <begin position="268"/>
        <end position="590"/>
    </location>
</feature>
<dbReference type="GO" id="GO:0000278">
    <property type="term" value="P:mitotic cell cycle"/>
    <property type="evidence" value="ECO:0007669"/>
    <property type="project" value="TreeGrafter"/>
</dbReference>
<dbReference type="GO" id="GO:0000922">
    <property type="term" value="C:spindle pole"/>
    <property type="evidence" value="ECO:0007669"/>
    <property type="project" value="InterPro"/>
</dbReference>
<evidence type="ECO:0000256" key="6">
    <source>
        <dbReference type="SAM" id="MobiDB-lite"/>
    </source>
</evidence>
<dbReference type="InterPro" id="IPR007259">
    <property type="entry name" value="GCP"/>
</dbReference>
<evidence type="ECO:0000259" key="7">
    <source>
        <dbReference type="Pfam" id="PF04130"/>
    </source>
</evidence>
<feature type="region of interest" description="Disordered" evidence="6">
    <location>
        <begin position="981"/>
        <end position="1055"/>
    </location>
</feature>
<keyword evidence="3 5" id="KW-0493">Microtubule</keyword>
<dbReference type="InterPro" id="IPR040457">
    <property type="entry name" value="GCP_C"/>
</dbReference>
<evidence type="ECO:0000256" key="3">
    <source>
        <dbReference type="ARBA" id="ARBA00022701"/>
    </source>
</evidence>
<comment type="similarity">
    <text evidence="1 5">Belongs to the TUBGCP family.</text>
</comment>
<dbReference type="AlphaFoldDB" id="A0AAV2TB68"/>
<evidence type="ECO:0000256" key="1">
    <source>
        <dbReference type="ARBA" id="ARBA00010337"/>
    </source>
</evidence>
<feature type="domain" description="Gamma tubulin complex component C-terminal" evidence="7">
    <location>
        <begin position="595"/>
        <end position="974"/>
    </location>
</feature>
<dbReference type="Gene3D" id="1.20.120.1900">
    <property type="entry name" value="Gamma-tubulin complex, C-terminal domain"/>
    <property type="match status" value="1"/>
</dbReference>
<dbReference type="Proteomes" id="UP001497525">
    <property type="component" value="Unassembled WGS sequence"/>
</dbReference>
<dbReference type="GO" id="GO:0051225">
    <property type="term" value="P:spindle assembly"/>
    <property type="evidence" value="ECO:0007669"/>
    <property type="project" value="TreeGrafter"/>
</dbReference>
<dbReference type="Pfam" id="PF17681">
    <property type="entry name" value="GCP_N_terminal"/>
    <property type="match status" value="1"/>
</dbReference>
<evidence type="ECO:0000313" key="9">
    <source>
        <dbReference type="EMBL" id="CAL5134742.1"/>
    </source>
</evidence>
<evidence type="ECO:0000259" key="8">
    <source>
        <dbReference type="Pfam" id="PF17681"/>
    </source>
</evidence>
<dbReference type="GO" id="GO:0031122">
    <property type="term" value="P:cytoplasmic microtubule organization"/>
    <property type="evidence" value="ECO:0007669"/>
    <property type="project" value="TreeGrafter"/>
</dbReference>
<dbReference type="GO" id="GO:0043015">
    <property type="term" value="F:gamma-tubulin binding"/>
    <property type="evidence" value="ECO:0007669"/>
    <property type="project" value="InterPro"/>
</dbReference>
<feature type="compositionally biased region" description="Basic and acidic residues" evidence="6">
    <location>
        <begin position="1027"/>
        <end position="1038"/>
    </location>
</feature>
<name>A0AAV2TB68_CALDB</name>
<evidence type="ECO:0000256" key="4">
    <source>
        <dbReference type="ARBA" id="ARBA00023212"/>
    </source>
</evidence>
<sequence>MSGSEYTKSTIRHHVYAMCKLFGIDPTSDSDMCVFADRLEKSISASSLQVSARESVDALCDGNPQAEVFVRKYEELKLRNVKELCPLIYLCSRIKYDSTVLPVLESISQAKVSAGLAALMGSPDVGLEGKGVDQLQQLIADSGASTMPYISNDQLRGTVGASMDSLSFPDLRTSGFPVNVSASGTLVRRDSSDSSQTRQSEILQRGPFTSVRRTVNLPKLPPQPDWVSQRINSWDDFLPPLSGDPEDFQKVPIETLSNALQANAVVGDLLQCLQGNRGVYIKPLPLVTRSSVQTFQVDDRMSPALLDTVNKILPICSDYSMISRFIGEQSMFEHGYVNQALASGMRKLTKDYMVLICQLEHQYKLGELTIAKLKFFLQETATVFTQLARIAADISTANCAGGAVLSLLHNTARTVYGVKQMHELMNHLLIVASVPFFKILQKWIYRGVISDPYQEFFIVAGPMPEFLASGRFNPSTPSHVDRMAHEYVDWALFWESHYSIVSMNLPTFLESHVTKILNTGKYLNVVQQCKNNGGVQKAPEAVEKASDQTAESYDLPELEELQYDEDDSHYLSQIENAYLYSSSLLLKLMIRQKDLKEHLKSIKRYFLLDKADFIVHFMDAAAKELSKPSTEVSLFRLGSLLELAIRTSTATVDPFKDNLKVVLFKYDLITHILMVLRAASDLEQGPNDIEDMNLTGLEAFCVDYSVDWPISLVLNRQVLDRYQMLFRHLFYCKHVERLLCSAWVLGKLARRTDTLMSTWFTTAFLLSQRMLTFIQHFQYYMAVEVIEPTWDQFFNQVSKVSNLDALLDAHLYCLEVCMDDCLLASPDLLSLFGKLSVVCVLFANFIQHVLMGSVGGAILSGSDSGSSIPDARSLLQDPTPSALSIWSADGTPNRPSSRMSQAASTVSHDTVLTKVTREDFNQIGSSEAFGQTVINFDRKFNSLLVDFLEKIRQYSKERNKLSSLVSRLDFNEFYSGHWSSSASPAFNPATPPPQFFPSTKSFLSTEFRGPGGDQGSQRSDLFSMSGKLRERTNADADQRLLGPTTAHSDEEEDCI</sequence>
<dbReference type="GO" id="GO:0000930">
    <property type="term" value="C:gamma-tubulin complex"/>
    <property type="evidence" value="ECO:0007669"/>
    <property type="project" value="TreeGrafter"/>
</dbReference>
<comment type="caution">
    <text evidence="9">The sequence shown here is derived from an EMBL/GenBank/DDBJ whole genome shotgun (WGS) entry which is preliminary data.</text>
</comment>
<reference evidence="9" key="1">
    <citation type="submission" date="2024-06" db="EMBL/GenBank/DDBJ databases">
        <authorList>
            <person name="Liu X."/>
            <person name="Lenzi L."/>
            <person name="Haldenby T S."/>
            <person name="Uol C."/>
        </authorList>
    </citation>
    <scope>NUCLEOTIDE SEQUENCE</scope>
</reference>
<proteinExistence type="inferred from homology"/>
<evidence type="ECO:0000256" key="2">
    <source>
        <dbReference type="ARBA" id="ARBA00022490"/>
    </source>
</evidence>
<accession>A0AAV2TB68</accession>
<dbReference type="EMBL" id="CAXLJL010000223">
    <property type="protein sequence ID" value="CAL5134742.1"/>
    <property type="molecule type" value="Genomic_DNA"/>
</dbReference>
<organism evidence="9 10">
    <name type="scientific">Calicophoron daubneyi</name>
    <name type="common">Rumen fluke</name>
    <name type="synonym">Paramphistomum daubneyi</name>
    <dbReference type="NCBI Taxonomy" id="300641"/>
    <lineage>
        <taxon>Eukaryota</taxon>
        <taxon>Metazoa</taxon>
        <taxon>Spiralia</taxon>
        <taxon>Lophotrochozoa</taxon>
        <taxon>Platyhelminthes</taxon>
        <taxon>Trematoda</taxon>
        <taxon>Digenea</taxon>
        <taxon>Plagiorchiida</taxon>
        <taxon>Pronocephalata</taxon>
        <taxon>Paramphistomoidea</taxon>
        <taxon>Paramphistomidae</taxon>
        <taxon>Calicophoron</taxon>
    </lineage>
</organism>
<dbReference type="GO" id="GO:0051321">
    <property type="term" value="P:meiotic cell cycle"/>
    <property type="evidence" value="ECO:0007669"/>
    <property type="project" value="TreeGrafter"/>
</dbReference>
<dbReference type="GO" id="GO:0005874">
    <property type="term" value="C:microtubule"/>
    <property type="evidence" value="ECO:0007669"/>
    <property type="project" value="UniProtKB-KW"/>
</dbReference>
<gene>
    <name evidence="9" type="ORF">CDAUBV1_LOCUS8708</name>
</gene>
<protein>
    <recommendedName>
        <fullName evidence="5">Gamma-tubulin complex component</fullName>
    </recommendedName>
</protein>
<dbReference type="PANTHER" id="PTHR19302:SF13">
    <property type="entry name" value="GAMMA-TUBULIN COMPLEX COMPONENT 2"/>
    <property type="match status" value="1"/>
</dbReference>
<dbReference type="InterPro" id="IPR041470">
    <property type="entry name" value="GCP_N"/>
</dbReference>
<dbReference type="InterPro" id="IPR042241">
    <property type="entry name" value="GCP_C_sf"/>
</dbReference>
<evidence type="ECO:0000313" key="10">
    <source>
        <dbReference type="Proteomes" id="UP001497525"/>
    </source>
</evidence>
<dbReference type="GO" id="GO:0051011">
    <property type="term" value="F:microtubule minus-end binding"/>
    <property type="evidence" value="ECO:0007669"/>
    <property type="project" value="TreeGrafter"/>
</dbReference>
<keyword evidence="4 5" id="KW-0206">Cytoskeleton</keyword>
<comment type="subcellular location">
    <subcellularLocation>
        <location evidence="5">Cytoplasm</location>
        <location evidence="5">Cytoskeleton</location>
        <location evidence="5">Microtubule organizing center</location>
    </subcellularLocation>
</comment>
<dbReference type="PANTHER" id="PTHR19302">
    <property type="entry name" value="GAMMA TUBULIN COMPLEX PROTEIN"/>
    <property type="match status" value="1"/>
</dbReference>